<reference evidence="2" key="1">
    <citation type="submission" date="2022-01" db="EMBL/GenBank/DDBJ databases">
        <title>Colwellia maritima, isolated from seawater.</title>
        <authorList>
            <person name="Kristyanto S."/>
            <person name="Jung J."/>
            <person name="Jeon C.O."/>
        </authorList>
    </citation>
    <scope>NUCLEOTIDE SEQUENCE</scope>
    <source>
        <strain evidence="2">MSW7</strain>
    </source>
</reference>
<evidence type="ECO:0008006" key="4">
    <source>
        <dbReference type="Google" id="ProtNLM"/>
    </source>
</evidence>
<gene>
    <name evidence="2" type="ORF">L3081_24315</name>
</gene>
<dbReference type="Proteomes" id="UP001139646">
    <property type="component" value="Unassembled WGS sequence"/>
</dbReference>
<feature type="chain" id="PRO_5046623840" description="Lipoprotein" evidence="1">
    <location>
        <begin position="22"/>
        <end position="313"/>
    </location>
</feature>
<keyword evidence="1" id="KW-0732">Signal</keyword>
<protein>
    <recommendedName>
        <fullName evidence="4">Lipoprotein</fullName>
    </recommendedName>
</protein>
<proteinExistence type="predicted"/>
<keyword evidence="3" id="KW-1185">Reference proteome</keyword>
<evidence type="ECO:0000256" key="1">
    <source>
        <dbReference type="SAM" id="SignalP"/>
    </source>
</evidence>
<dbReference type="EMBL" id="JAKKSL010000007">
    <property type="protein sequence ID" value="MCI2285954.1"/>
    <property type="molecule type" value="Genomic_DNA"/>
</dbReference>
<evidence type="ECO:0000313" key="3">
    <source>
        <dbReference type="Proteomes" id="UP001139646"/>
    </source>
</evidence>
<sequence length="313" mass="35225">MKNIMKNSLLSLVLIGLTACGSTPYVPPTEYPLVTVHSDDEYEWDKNYSYAKNISMMVRPSGLGFGVDDEKDPLKASNNRQGALSSTLSMVNGFASAGIFGALSFGILDSNTDKGRAWSPILVDFMPVSELPDPKSPTAYLTIRNLIEGNIKQALTSNYPNMEWDGAVFTTTKYQSTNTGIIFYDDSCDDAYNTGNQSTPYKKLNWNFKAPFFEKSSLNEQGRPYCALTFEPSITGKVMINNIAHWIITSRTAKVSVNTFYLLALNKNYVGHILNPKFFLFTHVMVMESHRRRFHGLTFIRMFHTKENSIYLT</sequence>
<dbReference type="PROSITE" id="PS51257">
    <property type="entry name" value="PROKAR_LIPOPROTEIN"/>
    <property type="match status" value="1"/>
</dbReference>
<accession>A0ABS9X6V8</accession>
<organism evidence="2 3">
    <name type="scientific">Colwellia maritima</name>
    <dbReference type="NCBI Taxonomy" id="2912588"/>
    <lineage>
        <taxon>Bacteria</taxon>
        <taxon>Pseudomonadati</taxon>
        <taxon>Pseudomonadota</taxon>
        <taxon>Gammaproteobacteria</taxon>
        <taxon>Alteromonadales</taxon>
        <taxon>Colwelliaceae</taxon>
        <taxon>Colwellia</taxon>
    </lineage>
</organism>
<name>A0ABS9X6V8_9GAMM</name>
<feature type="signal peptide" evidence="1">
    <location>
        <begin position="1"/>
        <end position="21"/>
    </location>
</feature>
<evidence type="ECO:0000313" key="2">
    <source>
        <dbReference type="EMBL" id="MCI2285954.1"/>
    </source>
</evidence>
<dbReference type="RefSeq" id="WP_242289008.1">
    <property type="nucleotide sequence ID" value="NZ_JAKKSL010000007.1"/>
</dbReference>
<comment type="caution">
    <text evidence="2">The sequence shown here is derived from an EMBL/GenBank/DDBJ whole genome shotgun (WGS) entry which is preliminary data.</text>
</comment>